<keyword evidence="3" id="KW-0131">Cell cycle</keyword>
<dbReference type="GO" id="GO:0051301">
    <property type="term" value="P:cell division"/>
    <property type="evidence" value="ECO:0007669"/>
    <property type="project" value="UniProtKB-KW"/>
</dbReference>
<gene>
    <name evidence="6" type="ORF">CYMTET_26531</name>
</gene>
<keyword evidence="1" id="KW-0132">Cell division</keyword>
<dbReference type="InterPro" id="IPR006671">
    <property type="entry name" value="Cyclin_N"/>
</dbReference>
<proteinExistence type="inferred from homology"/>
<dbReference type="PANTHER" id="PTHR10177">
    <property type="entry name" value="CYCLINS"/>
    <property type="match status" value="1"/>
</dbReference>
<dbReference type="InterPro" id="IPR039361">
    <property type="entry name" value="Cyclin"/>
</dbReference>
<dbReference type="Pfam" id="PF02984">
    <property type="entry name" value="Cyclin_C"/>
    <property type="match status" value="1"/>
</dbReference>
<evidence type="ECO:0000256" key="3">
    <source>
        <dbReference type="ARBA" id="ARBA00023306"/>
    </source>
</evidence>
<dbReference type="InterPro" id="IPR036915">
    <property type="entry name" value="Cyclin-like_sf"/>
</dbReference>
<evidence type="ECO:0000256" key="2">
    <source>
        <dbReference type="ARBA" id="ARBA00023127"/>
    </source>
</evidence>
<dbReference type="SMART" id="SM00385">
    <property type="entry name" value="CYCLIN"/>
    <property type="match status" value="1"/>
</dbReference>
<name>A0AAE0FSD8_9CHLO</name>
<evidence type="ECO:0000259" key="5">
    <source>
        <dbReference type="SMART" id="SM00385"/>
    </source>
</evidence>
<evidence type="ECO:0000256" key="4">
    <source>
        <dbReference type="RuleBase" id="RU000383"/>
    </source>
</evidence>
<organism evidence="6 7">
    <name type="scientific">Cymbomonas tetramitiformis</name>
    <dbReference type="NCBI Taxonomy" id="36881"/>
    <lineage>
        <taxon>Eukaryota</taxon>
        <taxon>Viridiplantae</taxon>
        <taxon>Chlorophyta</taxon>
        <taxon>Pyramimonadophyceae</taxon>
        <taxon>Pyramimonadales</taxon>
        <taxon>Pyramimonadaceae</taxon>
        <taxon>Cymbomonas</taxon>
    </lineage>
</organism>
<accession>A0AAE0FSD8</accession>
<dbReference type="Pfam" id="PF00134">
    <property type="entry name" value="Cyclin_N"/>
    <property type="match status" value="1"/>
</dbReference>
<feature type="domain" description="Cyclin-like" evidence="5">
    <location>
        <begin position="123"/>
        <end position="213"/>
    </location>
</feature>
<evidence type="ECO:0000313" key="7">
    <source>
        <dbReference type="Proteomes" id="UP001190700"/>
    </source>
</evidence>
<keyword evidence="2 4" id="KW-0195">Cyclin</keyword>
<comment type="similarity">
    <text evidence="4">Belongs to the cyclin family.</text>
</comment>
<dbReference type="EMBL" id="LGRX02014378">
    <property type="protein sequence ID" value="KAK3264750.1"/>
    <property type="molecule type" value="Genomic_DNA"/>
</dbReference>
<protein>
    <recommendedName>
        <fullName evidence="5">Cyclin-like domain-containing protein</fullName>
    </recommendedName>
</protein>
<reference evidence="6 7" key="1">
    <citation type="journal article" date="2015" name="Genome Biol. Evol.">
        <title>Comparative Genomics of a Bacterivorous Green Alga Reveals Evolutionary Causalities and Consequences of Phago-Mixotrophic Mode of Nutrition.</title>
        <authorList>
            <person name="Burns J.A."/>
            <person name="Paasch A."/>
            <person name="Narechania A."/>
            <person name="Kim E."/>
        </authorList>
    </citation>
    <scope>NUCLEOTIDE SEQUENCE [LARGE SCALE GENOMIC DNA]</scope>
    <source>
        <strain evidence="6 7">PLY_AMNH</strain>
    </source>
</reference>
<dbReference type="InterPro" id="IPR013763">
    <property type="entry name" value="Cyclin-like_dom"/>
</dbReference>
<dbReference type="SUPFAM" id="SSF47954">
    <property type="entry name" value="Cyclin-like"/>
    <property type="match status" value="1"/>
</dbReference>
<dbReference type="AlphaFoldDB" id="A0AAE0FSD8"/>
<sequence length="418" mass="47147">MYCESLAPFHNNWLGGIENEEVLLSELLSDESLQSTPSTSDINGHSSVSTTSDTGEVFSYINQLNLEEIERMEDELRLDVSAFTATLNNLLERESRYTLPLGYLLKMTQSTSHVFQQRNDVITWLLQEQTRFGRRSLPATLLAVNYFDRVLSRQTSTRWNQDQLELVAAGCLYLAFKEEGHESGHVSPDDIQGMDSVPFLVESVLEAEKYVLKELEWRLNVVTPATLICHILCILLCASKDAAELSKSGEAKHLDSSESDKSQKHQFWTGLLNGTMTVIRRSLHDPRLLEFKSSEVAVAAVVIASAERGELAVTDPLEKITNELPQIDEGQVRKCVMILENSFLEAAKASEEMYLAKNMFFVGEVYTMILYQLKNLVGLKRIISYRKGDGSNDSQKFYNFEGTSQQAGKLCKEKLWSS</sequence>
<evidence type="ECO:0000313" key="6">
    <source>
        <dbReference type="EMBL" id="KAK3264750.1"/>
    </source>
</evidence>
<keyword evidence="7" id="KW-1185">Reference proteome</keyword>
<dbReference type="Gene3D" id="1.10.472.10">
    <property type="entry name" value="Cyclin-like"/>
    <property type="match status" value="2"/>
</dbReference>
<dbReference type="Proteomes" id="UP001190700">
    <property type="component" value="Unassembled WGS sequence"/>
</dbReference>
<evidence type="ECO:0000256" key="1">
    <source>
        <dbReference type="ARBA" id="ARBA00022618"/>
    </source>
</evidence>
<comment type="caution">
    <text evidence="6">The sequence shown here is derived from an EMBL/GenBank/DDBJ whole genome shotgun (WGS) entry which is preliminary data.</text>
</comment>
<dbReference type="InterPro" id="IPR004367">
    <property type="entry name" value="Cyclin_C-dom"/>
</dbReference>